<dbReference type="STRING" id="1229662.W3WQ80"/>
<keyword evidence="3 9" id="KW-0436">Ligase</keyword>
<feature type="domain" description="Glutathione synthase substrate-binding" evidence="12">
    <location>
        <begin position="226"/>
        <end position="331"/>
    </location>
</feature>
<dbReference type="Gene3D" id="3.30.1490.80">
    <property type="match status" value="1"/>
</dbReference>
<feature type="binding site" evidence="10">
    <location>
        <position position="407"/>
    </location>
    <ligand>
        <name>ATP</name>
        <dbReference type="ChEBI" id="CHEBI:30616"/>
    </ligand>
</feature>
<dbReference type="RefSeq" id="XP_007840242.1">
    <property type="nucleotide sequence ID" value="XM_007842051.1"/>
</dbReference>
<organism evidence="13 14">
    <name type="scientific">Pestalotiopsis fici (strain W106-1 / CGMCC3.15140)</name>
    <dbReference type="NCBI Taxonomy" id="1229662"/>
    <lineage>
        <taxon>Eukaryota</taxon>
        <taxon>Fungi</taxon>
        <taxon>Dikarya</taxon>
        <taxon>Ascomycota</taxon>
        <taxon>Pezizomycotina</taxon>
        <taxon>Sordariomycetes</taxon>
        <taxon>Xylariomycetidae</taxon>
        <taxon>Amphisphaeriales</taxon>
        <taxon>Sporocadaceae</taxon>
        <taxon>Pestalotiopsis</taxon>
    </lineage>
</organism>
<dbReference type="InParanoid" id="W3WQ80"/>
<evidence type="ECO:0000256" key="5">
    <source>
        <dbReference type="ARBA" id="ARBA00022723"/>
    </source>
</evidence>
<dbReference type="KEGG" id="pfy:PFICI_13470"/>
<evidence type="ECO:0000259" key="12">
    <source>
        <dbReference type="Pfam" id="PF03199"/>
    </source>
</evidence>
<dbReference type="Gene3D" id="1.10.1080.10">
    <property type="entry name" value="Glutathione Synthetase, Chain A, domain 3"/>
    <property type="match status" value="1"/>
</dbReference>
<dbReference type="Gene3D" id="3.30.470.20">
    <property type="entry name" value="ATP-grasp fold, B domain"/>
    <property type="match status" value="1"/>
</dbReference>
<dbReference type="InterPro" id="IPR014709">
    <property type="entry name" value="Glutathione_synthase_C_euk"/>
</dbReference>
<dbReference type="OMA" id="FEAHKNM"/>
<dbReference type="HOGENOM" id="CLU_025152_2_1_1"/>
<feature type="binding site" evidence="11">
    <location>
        <position position="157"/>
    </location>
    <ligand>
        <name>Mg(2+)</name>
        <dbReference type="ChEBI" id="CHEBI:18420"/>
    </ligand>
</feature>
<feature type="binding site" evidence="10">
    <location>
        <position position="486"/>
    </location>
    <ligand>
        <name>ATP</name>
        <dbReference type="ChEBI" id="CHEBI:30616"/>
    </ligand>
</feature>
<evidence type="ECO:0000256" key="3">
    <source>
        <dbReference type="ARBA" id="ARBA00022598"/>
    </source>
</evidence>
<dbReference type="EMBL" id="KI912119">
    <property type="protein sequence ID" value="ETS74986.1"/>
    <property type="molecule type" value="Genomic_DNA"/>
</dbReference>
<dbReference type="OrthoDB" id="2020073at2759"/>
<evidence type="ECO:0000256" key="2">
    <source>
        <dbReference type="ARBA" id="ARBA00010385"/>
    </source>
</evidence>
<keyword evidence="8 9" id="KW-0460">Magnesium</keyword>
<dbReference type="PANTHER" id="PTHR11130:SF0">
    <property type="entry name" value="GLUTATHIONE SYNTHETASE"/>
    <property type="match status" value="1"/>
</dbReference>
<feature type="binding site" evidence="10">
    <location>
        <position position="135"/>
    </location>
    <ligand>
        <name>substrate</name>
    </ligand>
</feature>
<dbReference type="SUPFAM" id="SSF52440">
    <property type="entry name" value="PreATP-grasp domain"/>
    <property type="match status" value="1"/>
</dbReference>
<dbReference type="FunCoup" id="W3WQ80">
    <property type="interactions" value="938"/>
</dbReference>
<dbReference type="Proteomes" id="UP000030651">
    <property type="component" value="Unassembled WGS sequence"/>
</dbReference>
<keyword evidence="7 9" id="KW-0067">ATP-binding</keyword>
<comment type="pathway">
    <text evidence="1 9">Sulfur metabolism; glutathione biosynthesis; glutathione from L-cysteine and L-glutamate: step 2/2.</text>
</comment>
<dbReference type="GeneID" id="19278483"/>
<dbReference type="eggNOG" id="KOG0021">
    <property type="taxonomic scope" value="Eukaryota"/>
</dbReference>
<evidence type="ECO:0000256" key="4">
    <source>
        <dbReference type="ARBA" id="ARBA00022684"/>
    </source>
</evidence>
<keyword evidence="5 9" id="KW-0479">Metal-binding</keyword>
<dbReference type="Gene3D" id="3.30.1490.50">
    <property type="match status" value="1"/>
</dbReference>
<dbReference type="AlphaFoldDB" id="W3WQ80"/>
<dbReference type="PANTHER" id="PTHR11130">
    <property type="entry name" value="GLUTATHIONE SYNTHETASE"/>
    <property type="match status" value="1"/>
</dbReference>
<dbReference type="GO" id="GO:0005524">
    <property type="term" value="F:ATP binding"/>
    <property type="evidence" value="ECO:0007669"/>
    <property type="project" value="UniProtKB-UniRule"/>
</dbReference>
<dbReference type="PIRSF" id="PIRSF001558">
    <property type="entry name" value="GSHase"/>
    <property type="match status" value="1"/>
</dbReference>
<dbReference type="GO" id="GO:0005829">
    <property type="term" value="C:cytosol"/>
    <property type="evidence" value="ECO:0007669"/>
    <property type="project" value="TreeGrafter"/>
</dbReference>
<feature type="binding site" evidence="10">
    <location>
        <position position="484"/>
    </location>
    <ligand>
        <name>substrate</name>
    </ligand>
</feature>
<dbReference type="GO" id="GO:0000287">
    <property type="term" value="F:magnesium ion binding"/>
    <property type="evidence" value="ECO:0007669"/>
    <property type="project" value="UniProtKB-UniRule"/>
</dbReference>
<comment type="cofactor">
    <cofactor evidence="9 11">
        <name>Mg(2+)</name>
        <dbReference type="ChEBI" id="CHEBI:18420"/>
    </cofactor>
    <text evidence="9 11">Binds 1 Mg(2+) ion per subunit.</text>
</comment>
<evidence type="ECO:0000256" key="7">
    <source>
        <dbReference type="ARBA" id="ARBA00022840"/>
    </source>
</evidence>
<feature type="binding site" evidence="10">
    <location>
        <begin position="396"/>
        <end position="405"/>
    </location>
    <ligand>
        <name>ATP</name>
        <dbReference type="ChEBI" id="CHEBI:30616"/>
    </ligand>
</feature>
<gene>
    <name evidence="13" type="ORF">PFICI_13470</name>
</gene>
<feature type="binding site" evidence="10">
    <location>
        <position position="155"/>
    </location>
    <ligand>
        <name>ATP</name>
        <dbReference type="ChEBI" id="CHEBI:30616"/>
    </ligand>
</feature>
<evidence type="ECO:0000256" key="11">
    <source>
        <dbReference type="PIRSR" id="PIRSR001558-2"/>
    </source>
</evidence>
<dbReference type="Gene3D" id="3.40.50.1760">
    <property type="entry name" value="Glutathione synthase, substrate-binding domain superfamily, eukaryotic"/>
    <property type="match status" value="1"/>
</dbReference>
<evidence type="ECO:0000313" key="14">
    <source>
        <dbReference type="Proteomes" id="UP000030651"/>
    </source>
</evidence>
<comment type="catalytic activity">
    <reaction evidence="9">
        <text>gamma-L-glutamyl-L-cysteine + glycine + ATP = glutathione + ADP + phosphate + H(+)</text>
        <dbReference type="Rhea" id="RHEA:13557"/>
        <dbReference type="ChEBI" id="CHEBI:15378"/>
        <dbReference type="ChEBI" id="CHEBI:30616"/>
        <dbReference type="ChEBI" id="CHEBI:43474"/>
        <dbReference type="ChEBI" id="CHEBI:57305"/>
        <dbReference type="ChEBI" id="CHEBI:57925"/>
        <dbReference type="ChEBI" id="CHEBI:58173"/>
        <dbReference type="ChEBI" id="CHEBI:456216"/>
        <dbReference type="EC" id="6.3.2.3"/>
    </reaction>
</comment>
<feature type="binding site" evidence="11">
    <location>
        <position position="400"/>
    </location>
    <ligand>
        <name>Mg(2+)</name>
        <dbReference type="ChEBI" id="CHEBI:18420"/>
    </ligand>
</feature>
<dbReference type="GO" id="GO:0004363">
    <property type="term" value="F:glutathione synthase activity"/>
    <property type="evidence" value="ECO:0007669"/>
    <property type="project" value="UniProtKB-UniRule"/>
</dbReference>
<dbReference type="GO" id="GO:0043295">
    <property type="term" value="F:glutathione binding"/>
    <property type="evidence" value="ECO:0007669"/>
    <property type="project" value="UniProtKB-UniRule"/>
</dbReference>
<dbReference type="InterPro" id="IPR037013">
    <property type="entry name" value="GSH-S_sub-bd_sf"/>
</dbReference>
<dbReference type="SUPFAM" id="SSF56059">
    <property type="entry name" value="Glutathione synthetase ATP-binding domain-like"/>
    <property type="match status" value="1"/>
</dbReference>
<evidence type="ECO:0000256" key="1">
    <source>
        <dbReference type="ARBA" id="ARBA00004965"/>
    </source>
</evidence>
<keyword evidence="14" id="KW-1185">Reference proteome</keyword>
<feature type="binding site" evidence="10">
    <location>
        <position position="455"/>
    </location>
    <ligand>
        <name>ATP</name>
        <dbReference type="ChEBI" id="CHEBI:30616"/>
    </ligand>
</feature>
<dbReference type="InterPro" id="IPR014049">
    <property type="entry name" value="Glutathione_synthase_N_euk"/>
</dbReference>
<dbReference type="EC" id="6.3.2.3" evidence="9"/>
<accession>W3WQ80</accession>
<feature type="binding site" evidence="10">
    <location>
        <begin position="429"/>
        <end position="432"/>
    </location>
    <ligand>
        <name>ATP</name>
        <dbReference type="ChEBI" id="CHEBI:30616"/>
    </ligand>
</feature>
<feature type="binding site" evidence="10">
    <location>
        <position position="241"/>
    </location>
    <ligand>
        <name>substrate</name>
    </ligand>
</feature>
<feature type="binding site" evidence="10">
    <location>
        <position position="492"/>
    </location>
    <ligand>
        <name>ATP</name>
        <dbReference type="ChEBI" id="CHEBI:30616"/>
    </ligand>
</feature>
<keyword evidence="4 9" id="KW-0317">Glutathione biosynthesis</keyword>
<protein>
    <recommendedName>
        <fullName evidence="9">Glutathione synthetase</fullName>
        <shortName evidence="9">GSH-S</shortName>
        <ecNumber evidence="9">6.3.2.3</ecNumber>
    </recommendedName>
</protein>
<dbReference type="UniPathway" id="UPA00142">
    <property type="reaction ID" value="UER00210"/>
</dbReference>
<name>W3WQ80_PESFW</name>
<feature type="binding site" evidence="10">
    <location>
        <position position="334"/>
    </location>
    <ligand>
        <name>ATP</name>
        <dbReference type="ChEBI" id="CHEBI:30616"/>
    </ligand>
</feature>
<dbReference type="InterPro" id="IPR016185">
    <property type="entry name" value="PreATP-grasp_dom_sf"/>
</dbReference>
<evidence type="ECO:0000256" key="9">
    <source>
        <dbReference type="PIRNR" id="PIRNR001558"/>
    </source>
</evidence>
<proteinExistence type="inferred from homology"/>
<dbReference type="FunFam" id="3.30.1490.50:FF:000002">
    <property type="entry name" value="Glutathione synthetase"/>
    <property type="match status" value="1"/>
</dbReference>
<dbReference type="InterPro" id="IPR014042">
    <property type="entry name" value="Glutathione_synthase_a-hlx"/>
</dbReference>
<dbReference type="NCBIfam" id="TIGR01986">
    <property type="entry name" value="glut_syn_euk"/>
    <property type="match status" value="1"/>
</dbReference>
<dbReference type="InterPro" id="IPR004887">
    <property type="entry name" value="GSH_synth_subst-bd"/>
</dbReference>
<evidence type="ECO:0000313" key="13">
    <source>
        <dbReference type="EMBL" id="ETS74986.1"/>
    </source>
</evidence>
<keyword evidence="6 9" id="KW-0547">Nucleotide-binding</keyword>
<reference evidence="14" key="1">
    <citation type="journal article" date="2015" name="BMC Genomics">
        <title>Genomic and transcriptomic analysis of the endophytic fungus Pestalotiopsis fici reveals its lifestyle and high potential for synthesis of natural products.</title>
        <authorList>
            <person name="Wang X."/>
            <person name="Zhang X."/>
            <person name="Liu L."/>
            <person name="Xiang M."/>
            <person name="Wang W."/>
            <person name="Sun X."/>
            <person name="Che Y."/>
            <person name="Guo L."/>
            <person name="Liu G."/>
            <person name="Guo L."/>
            <person name="Wang C."/>
            <person name="Yin W.B."/>
            <person name="Stadler M."/>
            <person name="Zhang X."/>
            <person name="Liu X."/>
        </authorList>
    </citation>
    <scope>NUCLEOTIDE SEQUENCE [LARGE SCALE GENOMIC DNA]</scope>
    <source>
        <strain evidence="14">W106-1 / CGMCC3.15140</strain>
    </source>
</reference>
<comment type="similarity">
    <text evidence="2 9">Belongs to the eukaryotic GSH synthase family.</text>
</comment>
<evidence type="ECO:0000256" key="6">
    <source>
        <dbReference type="ARBA" id="ARBA00022741"/>
    </source>
</evidence>
<sequence length="510" mass="56813">MAATSLYQSSYPPQLTPEQQEYLATTVHEWTITNGLVVRLRSANGAAEDSETSHAGTIPITLFPSRFPADCFLEALEIQTAYNRLYAAVASDEEWLGRVVQELAPIDSFIAKLWEIHETVKAEGYVQDLSFGLFRSDYMVHYPETQERPTIKQVEINVNSAAFGGLAPQVTSLHRYLNSVNAYPESASSTIRAGSLPPNPSTERIVAGLAATHAAYGPSPSNHPLCIVLIVQDIERNVFDQKHLELSLFSETKANVFRLPFTQVLQHTRLDTERRLLYSPPAFPDRIYEVSTVYFRAGQSPDEYNEVTWEARTHLERSRAIKCPSVLLHLAGFKKVQQILATPDSPHLARFLAAERECERVRATFAPMYPMDMSLDGLKGREMATNPEIAKRFVLKPQREAGGNNIYRGAIPAFLQNVPESQWPGYVLMEMIEPPAQRNAILRDGELQSGGVICELGVWGTVLWRRTDQGIEVLKNDEAGYLLRTKSDQSEEGGVAAGFGSLDSVCLVDV</sequence>
<evidence type="ECO:0000256" key="10">
    <source>
        <dbReference type="PIRSR" id="PIRSR001558-1"/>
    </source>
</evidence>
<feature type="binding site" evidence="11">
    <location>
        <position position="155"/>
    </location>
    <ligand>
        <name>Mg(2+)</name>
        <dbReference type="ChEBI" id="CHEBI:18420"/>
    </ligand>
</feature>
<dbReference type="Pfam" id="PF03199">
    <property type="entry name" value="GSH_synthase"/>
    <property type="match status" value="1"/>
</dbReference>
<dbReference type="InterPro" id="IPR005615">
    <property type="entry name" value="Glutathione_synthase"/>
</dbReference>
<dbReference type="Pfam" id="PF03917">
    <property type="entry name" value="GSH_synth_ATP"/>
    <property type="match status" value="1"/>
</dbReference>
<evidence type="ECO:0000256" key="8">
    <source>
        <dbReference type="ARBA" id="ARBA00022842"/>
    </source>
</evidence>